<dbReference type="AlphaFoldDB" id="A0A1I0U2W3"/>
<dbReference type="STRING" id="332999.SAMN04488511_11959"/>
<dbReference type="Proteomes" id="UP000198836">
    <property type="component" value="Unassembled WGS sequence"/>
</dbReference>
<dbReference type="EMBL" id="FOJM01000019">
    <property type="protein sequence ID" value="SFA58459.1"/>
    <property type="molecule type" value="Genomic_DNA"/>
</dbReference>
<reference evidence="2" key="1">
    <citation type="submission" date="2016-10" db="EMBL/GenBank/DDBJ databases">
        <authorList>
            <person name="Varghese N."/>
            <person name="Submissions S."/>
        </authorList>
    </citation>
    <scope>NUCLEOTIDE SEQUENCE [LARGE SCALE GENOMIC DNA]</scope>
    <source>
        <strain evidence="2">DSM 18130</strain>
    </source>
</reference>
<keyword evidence="1" id="KW-0808">Transferase</keyword>
<protein>
    <submittedName>
        <fullName evidence="1">Histidine kinase-, DNA gyrase B-, and HSP90-like ATPase</fullName>
    </submittedName>
</protein>
<evidence type="ECO:0000313" key="1">
    <source>
        <dbReference type="EMBL" id="SFA58459.1"/>
    </source>
</evidence>
<keyword evidence="2" id="KW-1185">Reference proteome</keyword>
<dbReference type="Gene3D" id="3.30.565.10">
    <property type="entry name" value="Histidine kinase-like ATPase, C-terminal domain"/>
    <property type="match status" value="1"/>
</dbReference>
<organism evidence="1 2">
    <name type="scientific">Pedobacter suwonensis</name>
    <dbReference type="NCBI Taxonomy" id="332999"/>
    <lineage>
        <taxon>Bacteria</taxon>
        <taxon>Pseudomonadati</taxon>
        <taxon>Bacteroidota</taxon>
        <taxon>Sphingobacteriia</taxon>
        <taxon>Sphingobacteriales</taxon>
        <taxon>Sphingobacteriaceae</taxon>
        <taxon>Pedobacter</taxon>
    </lineage>
</organism>
<accession>A0A1I0U2W3</accession>
<gene>
    <name evidence="1" type="ORF">SAMN04488511_11959</name>
</gene>
<dbReference type="InterPro" id="IPR036890">
    <property type="entry name" value="HATPase_C_sf"/>
</dbReference>
<dbReference type="SUPFAM" id="SSF55874">
    <property type="entry name" value="ATPase domain of HSP90 chaperone/DNA topoisomerase II/histidine kinase"/>
    <property type="match status" value="1"/>
</dbReference>
<name>A0A1I0U2W3_9SPHI</name>
<dbReference type="GO" id="GO:0016301">
    <property type="term" value="F:kinase activity"/>
    <property type="evidence" value="ECO:0007669"/>
    <property type="project" value="UniProtKB-KW"/>
</dbReference>
<keyword evidence="1" id="KW-0418">Kinase</keyword>
<dbReference type="Pfam" id="PF13589">
    <property type="entry name" value="HATPase_c_3"/>
    <property type="match status" value="1"/>
</dbReference>
<proteinExistence type="predicted"/>
<dbReference type="RefSeq" id="WP_244278879.1">
    <property type="nucleotide sequence ID" value="NZ_FOJM01000019.1"/>
</dbReference>
<sequence>MGKLKTTYISPVNKKNAHKMDNKVSINNNSVDSAGITKDYMEAVSELLWNGFDAYATEVDIIFDTNQIGTIHWLSIIDNGTGINLGNLSETFGAFLDSIKRNTFQRSSYTKGKKGKGRFSFIAFANEAKWQTTFLDQVTSKYCSYDISISASNKDVYKNDNQISSESGKTGTKLTLTNLHSVTGYSFQATDFVNYLKNEFGWFLLLNKKNEYKLCINGEPINYEDTVAESEEISMDIKDVDGTEHHFDITYIRWNEKIGDKYYYYFLNDEKREVSKSLTSFNNNAINFYHSLYIESSFFNNFIHSESAEPATRMFGTNNATHVYKVLYKELQKINAEKQKLFIRGNAADELISRYERTGAIPKFGDSKYEQEKKKDLIGVVKEIYCIQPKIFKGLTDTQERTSIGFINLLLDTNERENILTILDGIVNISVEERKSLATLLQKTTFGRITRTINLIESRYRTVELLKALVFDLKIFTNERDHIQHAIAENYWLFGEQFHLVSANVGFEKLLASYLSILDGEEANKVIQNIDPEKNRRPDIFICRQRSIPDNYNHDDDIEENIMVELKRPTVVIGKEQLRQIEDYMDYIIRNDQFNSSTRKWKFFVVSNKIDDYIQKQYEAFQDKGKRYLVKFSGNMEIYAMSWDDVFRTFTTKHKYLLNRLELDQKSIREEMKSKGISFGVDSSDEITRIVKQNAADNN</sequence>
<evidence type="ECO:0000313" key="2">
    <source>
        <dbReference type="Proteomes" id="UP000198836"/>
    </source>
</evidence>